<gene>
    <name evidence="1" type="ORF">A3I23_00875</name>
</gene>
<dbReference type="Proteomes" id="UP000177693">
    <property type="component" value="Unassembled WGS sequence"/>
</dbReference>
<dbReference type="AlphaFoldDB" id="A0A1F6Y591"/>
<comment type="caution">
    <text evidence="1">The sequence shown here is derived from an EMBL/GenBank/DDBJ whole genome shotgun (WGS) entry which is preliminary data.</text>
</comment>
<proteinExistence type="predicted"/>
<name>A0A1F6Y591_9BACT</name>
<evidence type="ECO:0000313" key="1">
    <source>
        <dbReference type="EMBL" id="OGJ01528.1"/>
    </source>
</evidence>
<evidence type="ECO:0000313" key="2">
    <source>
        <dbReference type="Proteomes" id="UP000177693"/>
    </source>
</evidence>
<protein>
    <submittedName>
        <fullName evidence="1">Uncharacterized protein</fullName>
    </submittedName>
</protein>
<dbReference type="EMBL" id="MFVL01000016">
    <property type="protein sequence ID" value="OGJ01528.1"/>
    <property type="molecule type" value="Genomic_DNA"/>
</dbReference>
<reference evidence="1 2" key="1">
    <citation type="journal article" date="2016" name="Nat. Commun.">
        <title>Thousands of microbial genomes shed light on interconnected biogeochemical processes in an aquifer system.</title>
        <authorList>
            <person name="Anantharaman K."/>
            <person name="Brown C.T."/>
            <person name="Hug L.A."/>
            <person name="Sharon I."/>
            <person name="Castelle C.J."/>
            <person name="Probst A.J."/>
            <person name="Thomas B.C."/>
            <person name="Singh A."/>
            <person name="Wilkins M.J."/>
            <person name="Karaoz U."/>
            <person name="Brodie E.L."/>
            <person name="Williams K.H."/>
            <person name="Hubbard S.S."/>
            <person name="Banfield J.F."/>
        </authorList>
    </citation>
    <scope>NUCLEOTIDE SEQUENCE [LARGE SCALE GENOMIC DNA]</scope>
</reference>
<sequence length="91" mass="10531">MFFHKLHYNTKNQQYLLVDFGIKYSVLATAYLSTRAKLSTGHAFAYSLFEWVKTENGIGTRLQGWSATARGMAKRFFSRKILLARCDSFPR</sequence>
<accession>A0A1F6Y591</accession>
<organism evidence="1 2">
    <name type="scientific">Candidatus Nomurabacteria bacterium RIFCSPLOWO2_02_FULL_40_67</name>
    <dbReference type="NCBI Taxonomy" id="1801787"/>
    <lineage>
        <taxon>Bacteria</taxon>
        <taxon>Candidatus Nomuraibacteriota</taxon>
    </lineage>
</organism>